<protein>
    <submittedName>
        <fullName evidence="1">YaeQ family protein</fullName>
    </submittedName>
</protein>
<dbReference type="Proteomes" id="UP001447008">
    <property type="component" value="Unassembled WGS sequence"/>
</dbReference>
<gene>
    <name evidence="1" type="ORF">WCN91_03255</name>
</gene>
<dbReference type="Gene3D" id="3.10.640.10">
    <property type="entry name" value="Restriction endonuclease-like alpha-beta roll domain"/>
    <property type="match status" value="1"/>
</dbReference>
<comment type="caution">
    <text evidence="1">The sequence shown here is derived from an EMBL/GenBank/DDBJ whole genome shotgun (WGS) entry which is preliminary data.</text>
</comment>
<dbReference type="InterPro" id="IPR038590">
    <property type="entry name" value="YaeQ_sf"/>
</dbReference>
<evidence type="ECO:0000313" key="1">
    <source>
        <dbReference type="EMBL" id="MEM0514461.1"/>
    </source>
</evidence>
<dbReference type="EMBL" id="JBCGCU010000002">
    <property type="protein sequence ID" value="MEM0514461.1"/>
    <property type="molecule type" value="Genomic_DNA"/>
</dbReference>
<dbReference type="InterPro" id="IPR009822">
    <property type="entry name" value="YaeQ"/>
</dbReference>
<accession>A0ABU9MVS1</accession>
<proteinExistence type="predicted"/>
<reference evidence="1 2" key="1">
    <citation type="submission" date="2024-03" db="EMBL/GenBank/DDBJ databases">
        <title>Pseudoalteromonas qingdaonensis sp. nov., isolated from the intestines of marine benthic organisms.</title>
        <authorList>
            <person name="Lin X."/>
            <person name="Fang S."/>
            <person name="Hu X."/>
        </authorList>
    </citation>
    <scope>NUCLEOTIDE SEQUENCE [LARGE SCALE GENOMIC DNA]</scope>
    <source>
        <strain evidence="1 2">YIC-827</strain>
    </source>
</reference>
<dbReference type="SUPFAM" id="SSF52980">
    <property type="entry name" value="Restriction endonuclease-like"/>
    <property type="match status" value="1"/>
</dbReference>
<dbReference type="RefSeq" id="WP_342676230.1">
    <property type="nucleotide sequence ID" value="NZ_JBCGCU010000002.1"/>
</dbReference>
<keyword evidence="2" id="KW-1185">Reference proteome</keyword>
<dbReference type="Pfam" id="PF07152">
    <property type="entry name" value="YaeQ"/>
    <property type="match status" value="1"/>
</dbReference>
<organism evidence="1 2">
    <name type="scientific">Pseudoalteromonas qingdaonensis</name>
    <dbReference type="NCBI Taxonomy" id="3131913"/>
    <lineage>
        <taxon>Bacteria</taxon>
        <taxon>Pseudomonadati</taxon>
        <taxon>Pseudomonadota</taxon>
        <taxon>Gammaproteobacteria</taxon>
        <taxon>Alteromonadales</taxon>
        <taxon>Pseudoalteromonadaceae</taxon>
        <taxon>Pseudoalteromonas</taxon>
    </lineage>
</organism>
<name>A0ABU9MVS1_9GAMM</name>
<evidence type="ECO:0000313" key="2">
    <source>
        <dbReference type="Proteomes" id="UP001447008"/>
    </source>
</evidence>
<dbReference type="InterPro" id="IPR011335">
    <property type="entry name" value="Restrct_endonuc-II-like"/>
</dbReference>
<sequence>MSDRGRVLKAHFAIVDNVHHCQLNEHFTTSRRNEELLDHFILRLIGFCLFAYRHDLVLCESKQKPQIDIVVYDLHDDYELVIEVFNDNCDELTKIYNRAKSLYVITTIPINDELTSWQLAHNRAELIALESGFVNALEAVLARSLHWDVCVEWDQLSITTSECYVSSQVLISWP</sequence>